<dbReference type="AlphaFoldDB" id="T0BRS6"/>
<name>T0BRS6_ALIAG</name>
<accession>A0A9E6ZI83</accession>
<accession>T0BRS6</accession>
<dbReference type="OrthoDB" id="254175at2"/>
<dbReference type="Gene3D" id="3.90.226.10">
    <property type="entry name" value="2-enoyl-CoA Hydratase, Chain A, domain 1"/>
    <property type="match status" value="1"/>
</dbReference>
<dbReference type="InterPro" id="IPR014748">
    <property type="entry name" value="Enoyl-CoA_hydra_C"/>
</dbReference>
<reference evidence="4" key="1">
    <citation type="journal article" date="2022" name="G3 (Bethesda)">
        <title>Unveiling the complete genome sequence of Alicyclobacillus acidoterrestris DSM 3922T, a taint-producing strain.</title>
        <authorList>
            <person name="Leonardo I.C."/>
            <person name="Barreto Crespo M.T."/>
            <person name="Gaspar F.B."/>
        </authorList>
    </citation>
    <scope>NUCLEOTIDE SEQUENCE [LARGE SCALE GENOMIC DNA]</scope>
    <source>
        <strain evidence="4">DSM 3922</strain>
    </source>
</reference>
<comment type="similarity">
    <text evidence="1">Belongs to the enoyl-CoA hydratase/isomerase family.</text>
</comment>
<gene>
    <name evidence="3" type="ORF">K1I37_06710</name>
</gene>
<dbReference type="KEGG" id="aaco:K1I37_06710"/>
<dbReference type="GO" id="GO:0016836">
    <property type="term" value="F:hydro-lyase activity"/>
    <property type="evidence" value="ECO:0007669"/>
    <property type="project" value="UniProtKB-ARBA"/>
</dbReference>
<keyword evidence="2" id="KW-0456">Lyase</keyword>
<evidence type="ECO:0000256" key="1">
    <source>
        <dbReference type="ARBA" id="ARBA00005254"/>
    </source>
</evidence>
<protein>
    <submittedName>
        <fullName evidence="3">Enoyl-CoA hydratase</fullName>
    </submittedName>
</protein>
<dbReference type="FunFam" id="3.90.226.10:FF:000009">
    <property type="entry name" value="Carnitinyl-CoA dehydratase"/>
    <property type="match status" value="1"/>
</dbReference>
<dbReference type="InterPro" id="IPR029045">
    <property type="entry name" value="ClpP/crotonase-like_dom_sf"/>
</dbReference>
<dbReference type="Pfam" id="PF00378">
    <property type="entry name" value="ECH_1"/>
    <property type="match status" value="1"/>
</dbReference>
<dbReference type="FunFam" id="1.10.12.10:FF:000001">
    <property type="entry name" value="Probable enoyl-CoA hydratase, mitochondrial"/>
    <property type="match status" value="1"/>
</dbReference>
<dbReference type="Gene3D" id="1.10.12.10">
    <property type="entry name" value="Lyase 2-enoyl-coa Hydratase, Chain A, domain 2"/>
    <property type="match status" value="1"/>
</dbReference>
<dbReference type="EMBL" id="CP080467">
    <property type="protein sequence ID" value="UNO50162.1"/>
    <property type="molecule type" value="Genomic_DNA"/>
</dbReference>
<evidence type="ECO:0000313" key="4">
    <source>
        <dbReference type="Proteomes" id="UP000829401"/>
    </source>
</evidence>
<dbReference type="PANTHER" id="PTHR11941:SF141">
    <property type="entry name" value="ENOYL-COA HYDRATASE_ISOMERASE-RELATED"/>
    <property type="match status" value="1"/>
</dbReference>
<dbReference type="PANTHER" id="PTHR11941">
    <property type="entry name" value="ENOYL-COA HYDRATASE-RELATED"/>
    <property type="match status" value="1"/>
</dbReference>
<dbReference type="Proteomes" id="UP000829401">
    <property type="component" value="Chromosome"/>
</dbReference>
<dbReference type="CDD" id="cd06558">
    <property type="entry name" value="crotonase-like"/>
    <property type="match status" value="1"/>
</dbReference>
<evidence type="ECO:0000256" key="2">
    <source>
        <dbReference type="ARBA" id="ARBA00023239"/>
    </source>
</evidence>
<sequence length="259" mass="28501">MADEVRYTKENGVAVVVIDHPPLNVLTRDIFLQLDETFQVLGNDDDVVVVILTTAGNRAFIAGVDVKEFPRLMEQPNLRAEVMEIHRVMMRIEDFPKPTIAVLDGATLGGGLELALAFDIRIAEEHAQIGLPEVKLGLFPGGGGTQRLSRLVGEAKAKEMMFTGEPVEAAVAERIGLVNQVVATGAGLTAAREMAANIARHSRQSLARIKRAVDLGMEMPLERAIEHEADLFVEVFHTEDVREGVNAFLQHRKPVFQHR</sequence>
<organism evidence="3 4">
    <name type="scientific">Alicyclobacillus acidoterrestris (strain ATCC 49025 / DSM 3922 / CIP 106132 / NCIMB 13137 / GD3B)</name>
    <dbReference type="NCBI Taxonomy" id="1356854"/>
    <lineage>
        <taxon>Bacteria</taxon>
        <taxon>Bacillati</taxon>
        <taxon>Bacillota</taxon>
        <taxon>Bacilli</taxon>
        <taxon>Bacillales</taxon>
        <taxon>Alicyclobacillaceae</taxon>
        <taxon>Alicyclobacillus</taxon>
    </lineage>
</organism>
<evidence type="ECO:0000313" key="3">
    <source>
        <dbReference type="EMBL" id="UNO50162.1"/>
    </source>
</evidence>
<dbReference type="SUPFAM" id="SSF52096">
    <property type="entry name" value="ClpP/crotonase"/>
    <property type="match status" value="1"/>
</dbReference>
<proteinExistence type="inferred from homology"/>
<keyword evidence="4" id="KW-1185">Reference proteome</keyword>
<dbReference type="RefSeq" id="WP_021297509.1">
    <property type="nucleotide sequence ID" value="NZ_AURB01000156.1"/>
</dbReference>
<dbReference type="GO" id="GO:0006635">
    <property type="term" value="P:fatty acid beta-oxidation"/>
    <property type="evidence" value="ECO:0007669"/>
    <property type="project" value="TreeGrafter"/>
</dbReference>
<dbReference type="InterPro" id="IPR001753">
    <property type="entry name" value="Enoyl-CoA_hydra/iso"/>
</dbReference>
<dbReference type="eggNOG" id="COG1024">
    <property type="taxonomic scope" value="Bacteria"/>
</dbReference>
<dbReference type="STRING" id="1356854.N007_12260"/>